<protein>
    <submittedName>
        <fullName evidence="6">Helix-turn-helix domain-containing protein</fullName>
    </submittedName>
</protein>
<gene>
    <name evidence="6" type="ORF">QLQ16_05385</name>
</gene>
<proteinExistence type="predicted"/>
<dbReference type="SMART" id="SM00342">
    <property type="entry name" value="HTH_ARAC"/>
    <property type="match status" value="1"/>
</dbReference>
<dbReference type="InterPro" id="IPR018060">
    <property type="entry name" value="HTH_AraC"/>
</dbReference>
<dbReference type="InterPro" id="IPR009057">
    <property type="entry name" value="Homeodomain-like_sf"/>
</dbReference>
<dbReference type="PANTHER" id="PTHR43280">
    <property type="entry name" value="ARAC-FAMILY TRANSCRIPTIONAL REGULATOR"/>
    <property type="match status" value="1"/>
</dbReference>
<dbReference type="RefSeq" id="WP_283223668.1">
    <property type="nucleotide sequence ID" value="NZ_JASGBH010000003.1"/>
</dbReference>
<dbReference type="Gene3D" id="2.60.120.10">
    <property type="entry name" value="Jelly Rolls"/>
    <property type="match status" value="1"/>
</dbReference>
<dbReference type="SUPFAM" id="SSF46689">
    <property type="entry name" value="Homeodomain-like"/>
    <property type="match status" value="1"/>
</dbReference>
<dbReference type="PANTHER" id="PTHR43280:SF32">
    <property type="entry name" value="TRANSCRIPTIONAL REGULATORY PROTEIN"/>
    <property type="match status" value="1"/>
</dbReference>
<dbReference type="InterPro" id="IPR047264">
    <property type="entry name" value="Cupin_HpaA-like_N"/>
</dbReference>
<dbReference type="InterPro" id="IPR003313">
    <property type="entry name" value="AraC-bd"/>
</dbReference>
<organism evidence="6 7">
    <name type="scientific">Limnohabitans lacus</name>
    <dbReference type="NCBI Taxonomy" id="3045173"/>
    <lineage>
        <taxon>Bacteria</taxon>
        <taxon>Pseudomonadati</taxon>
        <taxon>Pseudomonadota</taxon>
        <taxon>Betaproteobacteria</taxon>
        <taxon>Burkholderiales</taxon>
        <taxon>Comamonadaceae</taxon>
        <taxon>Limnohabitans</taxon>
    </lineage>
</organism>
<accession>A0ABT6X5I6</accession>
<dbReference type="InterPro" id="IPR037923">
    <property type="entry name" value="HTH-like"/>
</dbReference>
<dbReference type="CDD" id="cd06999">
    <property type="entry name" value="cupin_HpaA-like_N"/>
    <property type="match status" value="1"/>
</dbReference>
<keyword evidence="4" id="KW-0804">Transcription</keyword>
<dbReference type="Pfam" id="PF02311">
    <property type="entry name" value="AraC_binding"/>
    <property type="match status" value="1"/>
</dbReference>
<dbReference type="Proteomes" id="UP001431902">
    <property type="component" value="Unassembled WGS sequence"/>
</dbReference>
<evidence type="ECO:0000256" key="3">
    <source>
        <dbReference type="ARBA" id="ARBA00023159"/>
    </source>
</evidence>
<reference evidence="6" key="1">
    <citation type="submission" date="2023-05" db="EMBL/GenBank/DDBJ databases">
        <title>Limnohabitans sp. strain HM2-2 Genome sequencing and assembly.</title>
        <authorList>
            <person name="Jung Y."/>
        </authorList>
    </citation>
    <scope>NUCLEOTIDE SEQUENCE</scope>
    <source>
        <strain evidence="6">HM2-2</strain>
    </source>
</reference>
<evidence type="ECO:0000256" key="4">
    <source>
        <dbReference type="ARBA" id="ARBA00023163"/>
    </source>
</evidence>
<comment type="caution">
    <text evidence="6">The sequence shown here is derived from an EMBL/GenBank/DDBJ whole genome shotgun (WGS) entry which is preliminary data.</text>
</comment>
<dbReference type="InterPro" id="IPR020449">
    <property type="entry name" value="Tscrpt_reg_AraC-type_HTH"/>
</dbReference>
<dbReference type="EMBL" id="JASGBH010000003">
    <property type="protein sequence ID" value="MDI9233268.1"/>
    <property type="molecule type" value="Genomic_DNA"/>
</dbReference>
<evidence type="ECO:0000256" key="2">
    <source>
        <dbReference type="ARBA" id="ARBA00023125"/>
    </source>
</evidence>
<name>A0ABT6X5I6_9BURK</name>
<dbReference type="PROSITE" id="PS01124">
    <property type="entry name" value="HTH_ARAC_FAMILY_2"/>
    <property type="match status" value="1"/>
</dbReference>
<evidence type="ECO:0000259" key="5">
    <source>
        <dbReference type="PROSITE" id="PS01124"/>
    </source>
</evidence>
<keyword evidence="3" id="KW-0010">Activator</keyword>
<dbReference type="PRINTS" id="PR00032">
    <property type="entry name" value="HTHARAC"/>
</dbReference>
<evidence type="ECO:0000313" key="6">
    <source>
        <dbReference type="EMBL" id="MDI9233268.1"/>
    </source>
</evidence>
<dbReference type="Gene3D" id="1.10.10.60">
    <property type="entry name" value="Homeodomain-like"/>
    <property type="match status" value="1"/>
</dbReference>
<evidence type="ECO:0000256" key="1">
    <source>
        <dbReference type="ARBA" id="ARBA00023015"/>
    </source>
</evidence>
<dbReference type="InterPro" id="IPR014710">
    <property type="entry name" value="RmlC-like_jellyroll"/>
</dbReference>
<keyword evidence="1" id="KW-0805">Transcription regulation</keyword>
<dbReference type="SUPFAM" id="SSF51215">
    <property type="entry name" value="Regulatory protein AraC"/>
    <property type="match status" value="1"/>
</dbReference>
<dbReference type="Pfam" id="PF12833">
    <property type="entry name" value="HTH_18"/>
    <property type="match status" value="1"/>
</dbReference>
<evidence type="ECO:0000313" key="7">
    <source>
        <dbReference type="Proteomes" id="UP001431902"/>
    </source>
</evidence>
<feature type="domain" description="HTH araC/xylS-type" evidence="5">
    <location>
        <begin position="197"/>
        <end position="295"/>
    </location>
</feature>
<keyword evidence="2" id="KW-0238">DNA-binding</keyword>
<sequence length="308" mass="34951">MAVSRVIPNYDLYGDSSSHEESAAFNFEWIPQRSTLYNWLIHPHRHDSFIQVLYLTQGHVDVQIEHVQQTLHAPCVMLIPAGHVHGFRFSQDTNGPVVTAMQKALESAAALMMPPLLETIRTPRLLSLQSEMRYIDQLMPLFMALEQESHTPAEGQVAAGTSLLLALMVQVHRICKLSELTDAHTHYSISRKARQIEKFRSLIDKNFRTEHSLQSYANQVGVTVGQLSRLCREVLGKSSLQVINDRLIQEAQRELVYTALPIKQLASELGFEDDAYFSRFFRKHIGITPKAYRARSLAQMGGDAQTHF</sequence>
<keyword evidence="7" id="KW-1185">Reference proteome</keyword>